<feature type="compositionally biased region" description="Basic residues" evidence="1">
    <location>
        <begin position="1"/>
        <end position="19"/>
    </location>
</feature>
<evidence type="ECO:0000256" key="1">
    <source>
        <dbReference type="SAM" id="MobiDB-lite"/>
    </source>
</evidence>
<dbReference type="EMBL" id="GBXM01005760">
    <property type="protein sequence ID" value="JAI02818.1"/>
    <property type="molecule type" value="Transcribed_RNA"/>
</dbReference>
<feature type="compositionally biased region" description="Low complexity" evidence="1">
    <location>
        <begin position="24"/>
        <end position="41"/>
    </location>
</feature>
<feature type="region of interest" description="Disordered" evidence="1">
    <location>
        <begin position="1"/>
        <end position="57"/>
    </location>
</feature>
<accession>A0A0E9XJC0</accession>
<proteinExistence type="predicted"/>
<organism evidence="2">
    <name type="scientific">Anguilla anguilla</name>
    <name type="common">European freshwater eel</name>
    <name type="synonym">Muraena anguilla</name>
    <dbReference type="NCBI Taxonomy" id="7936"/>
    <lineage>
        <taxon>Eukaryota</taxon>
        <taxon>Metazoa</taxon>
        <taxon>Chordata</taxon>
        <taxon>Craniata</taxon>
        <taxon>Vertebrata</taxon>
        <taxon>Euteleostomi</taxon>
        <taxon>Actinopterygii</taxon>
        <taxon>Neopterygii</taxon>
        <taxon>Teleostei</taxon>
        <taxon>Anguilliformes</taxon>
        <taxon>Anguillidae</taxon>
        <taxon>Anguilla</taxon>
    </lineage>
</organism>
<sequence length="111" mass="12767">MNKTHKSRGPSQRQHHCSHNGKVSPSTSETSVLNSSSISNTKPRRVQENNLANKHSLHKYRHETDFFSKANVTNAPFLSNDLDYLFYSCGNKFIFLQCKQKWFDVSLPIII</sequence>
<name>A0A0E9XJC0_ANGAN</name>
<reference evidence="2" key="1">
    <citation type="submission" date="2014-11" db="EMBL/GenBank/DDBJ databases">
        <authorList>
            <person name="Amaro Gonzalez C."/>
        </authorList>
    </citation>
    <scope>NUCLEOTIDE SEQUENCE</scope>
</reference>
<protein>
    <submittedName>
        <fullName evidence="2">Uncharacterized protein</fullName>
    </submittedName>
</protein>
<evidence type="ECO:0000313" key="2">
    <source>
        <dbReference type="EMBL" id="JAI02818.1"/>
    </source>
</evidence>
<dbReference type="AlphaFoldDB" id="A0A0E9XJC0"/>
<reference evidence="2" key="2">
    <citation type="journal article" date="2015" name="Fish Shellfish Immunol.">
        <title>Early steps in the European eel (Anguilla anguilla)-Vibrio vulnificus interaction in the gills: Role of the RtxA13 toxin.</title>
        <authorList>
            <person name="Callol A."/>
            <person name="Pajuelo D."/>
            <person name="Ebbesson L."/>
            <person name="Teles M."/>
            <person name="MacKenzie S."/>
            <person name="Amaro C."/>
        </authorList>
    </citation>
    <scope>NUCLEOTIDE SEQUENCE</scope>
</reference>